<feature type="compositionally biased region" description="Basic and acidic residues" evidence="2">
    <location>
        <begin position="496"/>
        <end position="529"/>
    </location>
</feature>
<dbReference type="InterPro" id="IPR013783">
    <property type="entry name" value="Ig-like_fold"/>
</dbReference>
<dbReference type="GO" id="GO:0019901">
    <property type="term" value="F:protein kinase binding"/>
    <property type="evidence" value="ECO:0007669"/>
    <property type="project" value="TreeGrafter"/>
</dbReference>
<feature type="compositionally biased region" description="Basic and acidic residues" evidence="2">
    <location>
        <begin position="575"/>
        <end position="586"/>
    </location>
</feature>
<proteinExistence type="inferred from homology"/>
<feature type="region of interest" description="Disordered" evidence="2">
    <location>
        <begin position="391"/>
        <end position="686"/>
    </location>
</feature>
<evidence type="ECO:0000256" key="1">
    <source>
        <dbReference type="ARBA" id="ARBA00038216"/>
    </source>
</evidence>
<feature type="region of interest" description="Disordered" evidence="2">
    <location>
        <begin position="325"/>
        <end position="349"/>
    </location>
</feature>
<dbReference type="EMBL" id="JAAVMX010000012">
    <property type="protein sequence ID" value="KAF4504025.1"/>
    <property type="molecule type" value="Genomic_DNA"/>
</dbReference>
<feature type="compositionally biased region" description="Basic and acidic residues" evidence="2">
    <location>
        <begin position="677"/>
        <end position="686"/>
    </location>
</feature>
<feature type="region of interest" description="Disordered" evidence="2">
    <location>
        <begin position="106"/>
        <end position="190"/>
    </location>
</feature>
<evidence type="ECO:0000259" key="3">
    <source>
        <dbReference type="Pfam" id="PF16561"/>
    </source>
</evidence>
<dbReference type="GO" id="GO:0031588">
    <property type="term" value="C:nucleotide-activated protein kinase complex"/>
    <property type="evidence" value="ECO:0007669"/>
    <property type="project" value="TreeGrafter"/>
</dbReference>
<feature type="compositionally biased region" description="Low complexity" evidence="2">
    <location>
        <begin position="634"/>
        <end position="657"/>
    </location>
</feature>
<feature type="compositionally biased region" description="Basic and acidic residues" evidence="2">
    <location>
        <begin position="466"/>
        <end position="478"/>
    </location>
</feature>
<dbReference type="CDD" id="cd02859">
    <property type="entry name" value="E_set_AMPKbeta_like_N"/>
    <property type="match status" value="1"/>
</dbReference>
<comment type="similarity">
    <text evidence="1">Belongs to the CRP1/MDG1 family.</text>
</comment>
<evidence type="ECO:0000313" key="4">
    <source>
        <dbReference type="EMBL" id="KAF4504025.1"/>
    </source>
</evidence>
<evidence type="ECO:0000313" key="5">
    <source>
        <dbReference type="Proteomes" id="UP000557566"/>
    </source>
</evidence>
<dbReference type="OrthoDB" id="5873279at2759"/>
<feature type="domain" description="AMP-activated protein kinase glycogen-binding" evidence="3">
    <location>
        <begin position="5"/>
        <end position="81"/>
    </location>
</feature>
<reference evidence="4 5" key="1">
    <citation type="journal article" date="2020" name="Genome Biol. Evol.">
        <title>A new high-quality draft genome assembly of the Chinese cordyceps Ophiocordyceps sinensis.</title>
        <authorList>
            <person name="Shu R."/>
            <person name="Zhang J."/>
            <person name="Meng Q."/>
            <person name="Zhang H."/>
            <person name="Zhou G."/>
            <person name="Li M."/>
            <person name="Wu P."/>
            <person name="Zhao Y."/>
            <person name="Chen C."/>
            <person name="Qin Q."/>
        </authorList>
    </citation>
    <scope>NUCLEOTIDE SEQUENCE [LARGE SCALE GENOMIC DNA]</scope>
    <source>
        <strain evidence="4 5">IOZ07</strain>
    </source>
</reference>
<dbReference type="Proteomes" id="UP000557566">
    <property type="component" value="Unassembled WGS sequence"/>
</dbReference>
<dbReference type="AlphaFoldDB" id="A0A8H4PMT0"/>
<dbReference type="Pfam" id="PF16561">
    <property type="entry name" value="AMPK1_CBM"/>
    <property type="match status" value="1"/>
</dbReference>
<dbReference type="PANTHER" id="PTHR10343:SF81">
    <property type="entry name" value="CRUCIFORM DNA-RECOGNIZING PROTEIN 1-RELATED"/>
    <property type="match status" value="1"/>
</dbReference>
<feature type="compositionally biased region" description="Polar residues" evidence="2">
    <location>
        <begin position="482"/>
        <end position="492"/>
    </location>
</feature>
<name>A0A8H4PMT0_9HYPO</name>
<gene>
    <name evidence="4" type="ORF">G6O67_008645</name>
</gene>
<dbReference type="InterPro" id="IPR014756">
    <property type="entry name" value="Ig_E-set"/>
</dbReference>
<organism evidence="4 5">
    <name type="scientific">Ophiocordyceps sinensis</name>
    <dbReference type="NCBI Taxonomy" id="72228"/>
    <lineage>
        <taxon>Eukaryota</taxon>
        <taxon>Fungi</taxon>
        <taxon>Dikarya</taxon>
        <taxon>Ascomycota</taxon>
        <taxon>Pezizomycotina</taxon>
        <taxon>Sordariomycetes</taxon>
        <taxon>Hypocreomycetidae</taxon>
        <taxon>Hypocreales</taxon>
        <taxon>Ophiocordycipitaceae</taxon>
        <taxon>Ophiocordyceps</taxon>
    </lineage>
</organism>
<feature type="compositionally biased region" description="Polar residues" evidence="2">
    <location>
        <begin position="400"/>
        <end position="431"/>
    </location>
</feature>
<feature type="compositionally biased region" description="Basic and acidic residues" evidence="2">
    <location>
        <begin position="595"/>
        <end position="608"/>
    </location>
</feature>
<comment type="caution">
    <text evidence="4">The sequence shown here is derived from an EMBL/GenBank/DDBJ whole genome shotgun (WGS) entry which is preliminary data.</text>
</comment>
<keyword evidence="5" id="KW-1185">Reference proteome</keyword>
<dbReference type="GO" id="GO:0005737">
    <property type="term" value="C:cytoplasm"/>
    <property type="evidence" value="ECO:0007669"/>
    <property type="project" value="TreeGrafter"/>
</dbReference>
<dbReference type="GO" id="GO:0005634">
    <property type="term" value="C:nucleus"/>
    <property type="evidence" value="ECO:0007669"/>
    <property type="project" value="TreeGrafter"/>
</dbReference>
<dbReference type="PANTHER" id="PTHR10343">
    <property type="entry name" value="5'-AMP-ACTIVATED PROTEIN KINASE , BETA SUBUNIT"/>
    <property type="match status" value="1"/>
</dbReference>
<sequence>MGSHTFKWEHDAEEAFVTGTFDSWSKSVRLEKKNGIFQKTVHLDDSADKIYYKFVVDHNWTVNSSCPHEADRDGNINNYLTRADLVKPTSATSPFVNTVFPVSSTVAMPGKKNKSKKGSSAPKQTSTTPPTESIAAGSSALRDGSSPVRGAPRSSSPSKGNDVDATPIVGPGGFPSTPASEDDKSFGINPMPAAPGAVNPIKLAPGEMIPESLTSCQDINEHVKLDKDSYEKSDALIGSDIQSQLPPVTKNMIPESSLPMGSGREVNINSVGPAATTAALAGAVPRETMVPDLVKKSQDEAGFAPEASAVPEEVREKFMLEKELQDKVQKAPATSQGTAGPDAHNTEQTGQAAGAATLAAGAAGAATMAAKHHSSFDKATSAGNDLKSGAAFSGGDFKSGVTSVSDDFRSGATSTSNDLRSGATNTASDFSDSAKQKAPEPVHGSLVTGLTKDDARNTAPSAGPPEAKDSAFDTREAPEAGATSSSALSKQPTEAEFAKDVKHAPAVEERTSSKAAAHDARPTEAKLEAPKTLQTSAFGAPRESTSDVAKATQSQTSELPTYESQFETAQGNEAKAVEAKADDAKLAETTTGDTKPAESKPAETKAEESTPEAPKLTEAAAAEPTLDPAKPQEATAETTGAAATNGSGTKHSGSTGSPAEATPERKKKNRLSTIFTKIKEKLSDKK</sequence>
<protein>
    <recommendedName>
        <fullName evidence="3">AMP-activated protein kinase glycogen-binding domain-containing protein</fullName>
    </recommendedName>
</protein>
<dbReference type="InterPro" id="IPR032640">
    <property type="entry name" value="AMPK1_CBM"/>
</dbReference>
<feature type="compositionally biased region" description="Polar residues" evidence="2">
    <location>
        <begin position="551"/>
        <end position="571"/>
    </location>
</feature>
<evidence type="ECO:0000256" key="2">
    <source>
        <dbReference type="SAM" id="MobiDB-lite"/>
    </source>
</evidence>
<dbReference type="GO" id="GO:0007165">
    <property type="term" value="P:signal transduction"/>
    <property type="evidence" value="ECO:0007669"/>
    <property type="project" value="TreeGrafter"/>
</dbReference>
<feature type="compositionally biased region" description="Polar residues" evidence="2">
    <location>
        <begin position="121"/>
        <end position="131"/>
    </location>
</feature>
<accession>A0A8H4PMT0</accession>
<dbReference type="SUPFAM" id="SSF81296">
    <property type="entry name" value="E set domains"/>
    <property type="match status" value="1"/>
</dbReference>
<dbReference type="InterPro" id="IPR050827">
    <property type="entry name" value="CRP1_MDG1_kinase"/>
</dbReference>
<dbReference type="Gene3D" id="2.60.40.10">
    <property type="entry name" value="Immunoglobulins"/>
    <property type="match status" value="1"/>
</dbReference>